<name>A0A0K8QKA2_9GAMM</name>
<dbReference type="EMBL" id="DF970151">
    <property type="protein sequence ID" value="GAP65121.1"/>
    <property type="molecule type" value="Genomic_DNA"/>
</dbReference>
<keyword evidence="1" id="KW-0732">Signal</keyword>
<keyword evidence="3" id="KW-1185">Reference proteome</keyword>
<sequence>MPHPLSKSLGLVLAAALALSAGVPAAHAADDVAARVKALNALLAEQWQWQMQQSPEFATAIGDYRYNDRWSDLSLAHVAVQKRETEAFLKRFEAIDTTGFAEQDRLNQQLMVRQLRDNLRGIALKTYEMPLDQFVGLHLQLAQFVAIMPFDSTKHYEDYVARLNQVPAVFDQLIGVLKQGEKDGLMPPKFLLEKVVAQCRAIAKPAGEASVFGQPVTKFPDAVPAADRARLHDAVIQAVDEKVRPAYLKLADFVEKQYAPKGRTGLGLWALPDGAARYRFAIEQMTTTDMAPEKIHALGLSEVARIEAEQDAIARKLGYKDLAAFRAALKSDPKIKPASREQILDLYRKYIAQMEPKLPQLFGLLPKARLEVLPVEAFREKEASAAQYTTGTPDGSRPGKVWVNTGDFEHRNLLEVESTAYHEGVPGHHMQLSIAQELPSLPPFRQQGGYTAYVEGWALYAERLGKEVGFYTDPYSDYGRLCDELLRADRLVLDTGVHAMHWTRPQMVDFFRRHSCETEPDIQAETDRYIAWPAQALAYKLGQMKFLELRARAQKELGDKFDIRAFHDEMLNGGALPLDVLDARTDAWIAAVEAGAAPAHPVAAAQ</sequence>
<dbReference type="RefSeq" id="WP_062534621.1">
    <property type="nucleotide sequence ID" value="NZ_DF970151.1"/>
</dbReference>
<dbReference type="Proteomes" id="UP000253740">
    <property type="component" value="Unassembled WGS sequence"/>
</dbReference>
<organism evidence="2">
    <name type="scientific">Mizugakiibacter sediminis</name>
    <dbReference type="NCBI Taxonomy" id="1475481"/>
    <lineage>
        <taxon>Bacteria</taxon>
        <taxon>Pseudomonadati</taxon>
        <taxon>Pseudomonadota</taxon>
        <taxon>Gammaproteobacteria</taxon>
        <taxon>Lysobacterales</taxon>
        <taxon>Rhodanobacteraceae</taxon>
        <taxon>Mizugakiibacter</taxon>
    </lineage>
</organism>
<dbReference type="PANTHER" id="PTHR33361:SF16">
    <property type="entry name" value="DUF885 DOMAIN-CONTAINING PROTEIN"/>
    <property type="match status" value="1"/>
</dbReference>
<dbReference type="AlphaFoldDB" id="A0A0K8QKA2"/>
<dbReference type="PANTHER" id="PTHR33361">
    <property type="entry name" value="GLR0591 PROTEIN"/>
    <property type="match status" value="1"/>
</dbReference>
<dbReference type="Pfam" id="PF05960">
    <property type="entry name" value="DUF885"/>
    <property type="match status" value="1"/>
</dbReference>
<dbReference type="InterPro" id="IPR010281">
    <property type="entry name" value="DUF885"/>
</dbReference>
<evidence type="ECO:0000313" key="2">
    <source>
        <dbReference type="EMBL" id="GAP65121.1"/>
    </source>
</evidence>
<feature type="signal peptide" evidence="1">
    <location>
        <begin position="1"/>
        <end position="28"/>
    </location>
</feature>
<evidence type="ECO:0008006" key="4">
    <source>
        <dbReference type="Google" id="ProtNLM"/>
    </source>
</evidence>
<gene>
    <name evidence="2" type="ORF">MBSD_n0410</name>
</gene>
<feature type="chain" id="PRO_5005514827" description="DUF885 domain-containing protein" evidence="1">
    <location>
        <begin position="29"/>
        <end position="606"/>
    </location>
</feature>
<evidence type="ECO:0000256" key="1">
    <source>
        <dbReference type="SAM" id="SignalP"/>
    </source>
</evidence>
<accession>A0A0K8QKA2</accession>
<reference evidence="2" key="1">
    <citation type="submission" date="2015-08" db="EMBL/GenBank/DDBJ databases">
        <title>Complete DNA Sequence of Pseudomonas syringae pv. actinidiae, the Causal Agent of Kiwifruit Canker Disease.</title>
        <authorList>
            <person name="Rikkerink E.H.A."/>
            <person name="Fineran P.C."/>
        </authorList>
    </citation>
    <scope>NUCLEOTIDE SEQUENCE</scope>
    <source>
        <strain evidence="2">SkMP5</strain>
    </source>
</reference>
<proteinExistence type="predicted"/>
<protein>
    <recommendedName>
        <fullName evidence="4">DUF885 domain-containing protein</fullName>
    </recommendedName>
</protein>
<dbReference type="STRING" id="1475481.GCA_000953855_00417"/>
<evidence type="ECO:0000313" key="3">
    <source>
        <dbReference type="Proteomes" id="UP000253740"/>
    </source>
</evidence>
<dbReference type="OrthoDB" id="9769898at2"/>